<sequence>MMRLHKLYHRFTLLPFSPLSLPSNPSLLPLAPPLRLTLRLRTAVNFASMASSRLRNLAPLAAAPTEDATATFTSSANAATFGQNYLSQAKSSTSTGRNSKAGGKVGWYTY</sequence>
<dbReference type="EMBL" id="CP144695">
    <property type="protein sequence ID" value="WVZ08484.1"/>
    <property type="molecule type" value="Genomic_DNA"/>
</dbReference>
<proteinExistence type="predicted"/>
<evidence type="ECO:0000313" key="3">
    <source>
        <dbReference type="Proteomes" id="UP001374535"/>
    </source>
</evidence>
<feature type="compositionally biased region" description="Polar residues" evidence="1">
    <location>
        <begin position="88"/>
        <end position="98"/>
    </location>
</feature>
<dbReference type="AlphaFoldDB" id="A0AAQ3RUN6"/>
<keyword evidence="3" id="KW-1185">Reference proteome</keyword>
<evidence type="ECO:0000256" key="1">
    <source>
        <dbReference type="SAM" id="MobiDB-lite"/>
    </source>
</evidence>
<organism evidence="2 3">
    <name type="scientific">Vigna mungo</name>
    <name type="common">Black gram</name>
    <name type="synonym">Phaseolus mungo</name>
    <dbReference type="NCBI Taxonomy" id="3915"/>
    <lineage>
        <taxon>Eukaryota</taxon>
        <taxon>Viridiplantae</taxon>
        <taxon>Streptophyta</taxon>
        <taxon>Embryophyta</taxon>
        <taxon>Tracheophyta</taxon>
        <taxon>Spermatophyta</taxon>
        <taxon>Magnoliopsida</taxon>
        <taxon>eudicotyledons</taxon>
        <taxon>Gunneridae</taxon>
        <taxon>Pentapetalae</taxon>
        <taxon>rosids</taxon>
        <taxon>fabids</taxon>
        <taxon>Fabales</taxon>
        <taxon>Fabaceae</taxon>
        <taxon>Papilionoideae</taxon>
        <taxon>50 kb inversion clade</taxon>
        <taxon>NPAAA clade</taxon>
        <taxon>indigoferoid/millettioid clade</taxon>
        <taxon>Phaseoleae</taxon>
        <taxon>Vigna</taxon>
    </lineage>
</organism>
<gene>
    <name evidence="2" type="ORF">V8G54_021830</name>
</gene>
<dbReference type="Proteomes" id="UP001374535">
    <property type="component" value="Chromosome 6"/>
</dbReference>
<protein>
    <submittedName>
        <fullName evidence="2">Uncharacterized protein</fullName>
    </submittedName>
</protein>
<name>A0AAQ3RUN6_VIGMU</name>
<evidence type="ECO:0000313" key="2">
    <source>
        <dbReference type="EMBL" id="WVZ08484.1"/>
    </source>
</evidence>
<feature type="region of interest" description="Disordered" evidence="1">
    <location>
        <begin position="88"/>
        <end position="110"/>
    </location>
</feature>
<reference evidence="2 3" key="1">
    <citation type="journal article" date="2023" name="Life. Sci Alliance">
        <title>Evolutionary insights into 3D genome organization and epigenetic landscape of Vigna mungo.</title>
        <authorList>
            <person name="Junaid A."/>
            <person name="Singh B."/>
            <person name="Bhatia S."/>
        </authorList>
    </citation>
    <scope>NUCLEOTIDE SEQUENCE [LARGE SCALE GENOMIC DNA]</scope>
    <source>
        <strain evidence="2">Urdbean</strain>
    </source>
</reference>
<accession>A0AAQ3RUN6</accession>